<dbReference type="EMBL" id="JBHSOE010000013">
    <property type="protein sequence ID" value="MFC5655937.1"/>
    <property type="molecule type" value="Genomic_DNA"/>
</dbReference>
<organism evidence="1 2">
    <name type="scientific">Streptomyces nogalater</name>
    <dbReference type="NCBI Taxonomy" id="38314"/>
    <lineage>
        <taxon>Bacteria</taxon>
        <taxon>Bacillati</taxon>
        <taxon>Actinomycetota</taxon>
        <taxon>Actinomycetes</taxon>
        <taxon>Kitasatosporales</taxon>
        <taxon>Streptomycetaceae</taxon>
        <taxon>Streptomyces</taxon>
    </lineage>
</organism>
<dbReference type="Proteomes" id="UP001596065">
    <property type="component" value="Unassembled WGS sequence"/>
</dbReference>
<reference evidence="2" key="1">
    <citation type="journal article" date="2019" name="Int. J. Syst. Evol. Microbiol.">
        <title>The Global Catalogue of Microorganisms (GCM) 10K type strain sequencing project: providing services to taxonomists for standard genome sequencing and annotation.</title>
        <authorList>
            <consortium name="The Broad Institute Genomics Platform"/>
            <consortium name="The Broad Institute Genome Sequencing Center for Infectious Disease"/>
            <person name="Wu L."/>
            <person name="Ma J."/>
        </authorList>
    </citation>
    <scope>NUCLEOTIDE SEQUENCE [LARGE SCALE GENOMIC DNA]</scope>
    <source>
        <strain evidence="2">KCTC 5701</strain>
    </source>
</reference>
<sequence>MPEQVAEAIVRLEAHNLRVDEELAKGQRESIELQKAAPAVQQAMVRAMERIADRLEGLALPRPLSGADAVAPPTTKALLADWRQRLSVVNACLRPCASTPVSARGAARRTQHRCRCSIKADRH</sequence>
<evidence type="ECO:0000313" key="1">
    <source>
        <dbReference type="EMBL" id="MFC5655937.1"/>
    </source>
</evidence>
<keyword evidence="2" id="KW-1185">Reference proteome</keyword>
<dbReference type="RefSeq" id="WP_344346894.1">
    <property type="nucleotide sequence ID" value="NZ_BAAASM010000006.1"/>
</dbReference>
<evidence type="ECO:0000313" key="2">
    <source>
        <dbReference type="Proteomes" id="UP001596065"/>
    </source>
</evidence>
<name>A0ABW0WF29_STRNO</name>
<proteinExistence type="predicted"/>
<protein>
    <submittedName>
        <fullName evidence="1">Uncharacterized protein</fullName>
    </submittedName>
</protein>
<comment type="caution">
    <text evidence="1">The sequence shown here is derived from an EMBL/GenBank/DDBJ whole genome shotgun (WGS) entry which is preliminary data.</text>
</comment>
<gene>
    <name evidence="1" type="ORF">ACFP3J_10625</name>
</gene>
<accession>A0ABW0WF29</accession>